<comment type="caution">
    <text evidence="2">The sequence shown here is derived from an EMBL/GenBank/DDBJ whole genome shotgun (WGS) entry which is preliminary data.</text>
</comment>
<dbReference type="AlphaFoldDB" id="A0A8X6LMT8"/>
<gene>
    <name evidence="2" type="ORF">TNCT_384421</name>
</gene>
<organism evidence="2 3">
    <name type="scientific">Trichonephila clavata</name>
    <name type="common">Joro spider</name>
    <name type="synonym">Nephila clavata</name>
    <dbReference type="NCBI Taxonomy" id="2740835"/>
    <lineage>
        <taxon>Eukaryota</taxon>
        <taxon>Metazoa</taxon>
        <taxon>Ecdysozoa</taxon>
        <taxon>Arthropoda</taxon>
        <taxon>Chelicerata</taxon>
        <taxon>Arachnida</taxon>
        <taxon>Araneae</taxon>
        <taxon>Araneomorphae</taxon>
        <taxon>Entelegynae</taxon>
        <taxon>Araneoidea</taxon>
        <taxon>Nephilidae</taxon>
        <taxon>Trichonephila</taxon>
    </lineage>
</organism>
<evidence type="ECO:0000313" key="2">
    <source>
        <dbReference type="EMBL" id="GFR15580.1"/>
    </source>
</evidence>
<keyword evidence="3" id="KW-1185">Reference proteome</keyword>
<name>A0A8X6LMT8_TRICU</name>
<keyword evidence="1" id="KW-0732">Signal</keyword>
<reference evidence="2" key="1">
    <citation type="submission" date="2020-07" db="EMBL/GenBank/DDBJ databases">
        <title>Multicomponent nature underlies the extraordinary mechanical properties of spider dragline silk.</title>
        <authorList>
            <person name="Kono N."/>
            <person name="Nakamura H."/>
            <person name="Mori M."/>
            <person name="Yoshida Y."/>
            <person name="Ohtoshi R."/>
            <person name="Malay A.D."/>
            <person name="Moran D.A.P."/>
            <person name="Tomita M."/>
            <person name="Numata K."/>
            <person name="Arakawa K."/>
        </authorList>
    </citation>
    <scope>NUCLEOTIDE SEQUENCE</scope>
</reference>
<dbReference type="Proteomes" id="UP000887116">
    <property type="component" value="Unassembled WGS sequence"/>
</dbReference>
<evidence type="ECO:0008006" key="4">
    <source>
        <dbReference type="Google" id="ProtNLM"/>
    </source>
</evidence>
<evidence type="ECO:0000313" key="3">
    <source>
        <dbReference type="Proteomes" id="UP000887116"/>
    </source>
</evidence>
<feature type="signal peptide" evidence="1">
    <location>
        <begin position="1"/>
        <end position="17"/>
    </location>
</feature>
<protein>
    <recommendedName>
        <fullName evidence="4">DUF19 domain-containing protein</fullName>
    </recommendedName>
</protein>
<dbReference type="EMBL" id="BMAO01007387">
    <property type="protein sequence ID" value="GFR15580.1"/>
    <property type="molecule type" value="Genomic_DNA"/>
</dbReference>
<evidence type="ECO:0000256" key="1">
    <source>
        <dbReference type="SAM" id="SignalP"/>
    </source>
</evidence>
<dbReference type="OrthoDB" id="10417991at2759"/>
<sequence>MWLYLLGFLCIMRGLLTSETQSNDARHNPKSHICVSKILECDPYRVQLSPGKEIGAPMFTELNDLRKACKYANRFLLCLKIASEHCKRFPFLLGNKMILSRSFPQELCRYNSFWEKWYIKKSSCVNEFSDGIEDMCAMNIMQYLITRYEDTVEINCR</sequence>
<accession>A0A8X6LMT8</accession>
<feature type="chain" id="PRO_5036469316" description="DUF19 domain-containing protein" evidence="1">
    <location>
        <begin position="18"/>
        <end position="157"/>
    </location>
</feature>
<proteinExistence type="predicted"/>